<accession>A0A420VU67</accession>
<reference evidence="1 2" key="1">
    <citation type="submission" date="2018-10" db="EMBL/GenBank/DDBJ databases">
        <title>Sphingobacterium sp. M05W1-28.</title>
        <authorList>
            <person name="Cai H."/>
        </authorList>
    </citation>
    <scope>NUCLEOTIDE SEQUENCE [LARGE SCALE GENOMIC DNA]</scope>
    <source>
        <strain evidence="1 2">M05W1-28</strain>
    </source>
</reference>
<evidence type="ECO:0000313" key="1">
    <source>
        <dbReference type="EMBL" id="RKO69928.1"/>
    </source>
</evidence>
<dbReference type="AlphaFoldDB" id="A0A420VU67"/>
<keyword evidence="2" id="KW-1185">Reference proteome</keyword>
<proteinExistence type="predicted"/>
<organism evidence="1 2">
    <name type="scientific">Sphingobacterium puteale</name>
    <dbReference type="NCBI Taxonomy" id="2420510"/>
    <lineage>
        <taxon>Bacteria</taxon>
        <taxon>Pseudomonadati</taxon>
        <taxon>Bacteroidota</taxon>
        <taxon>Sphingobacteriia</taxon>
        <taxon>Sphingobacteriales</taxon>
        <taxon>Sphingobacteriaceae</taxon>
        <taxon>Sphingobacterium</taxon>
    </lineage>
</organism>
<gene>
    <name evidence="1" type="ORF">D7322_18795</name>
</gene>
<comment type="caution">
    <text evidence="1">The sequence shown here is derived from an EMBL/GenBank/DDBJ whole genome shotgun (WGS) entry which is preliminary data.</text>
</comment>
<name>A0A420VU67_9SPHI</name>
<dbReference type="EMBL" id="RBWS01000015">
    <property type="protein sequence ID" value="RKO69928.1"/>
    <property type="molecule type" value="Genomic_DNA"/>
</dbReference>
<dbReference type="OrthoDB" id="698354at2"/>
<protein>
    <submittedName>
        <fullName evidence="1">Uncharacterized protein</fullName>
    </submittedName>
</protein>
<dbReference type="Proteomes" id="UP000282423">
    <property type="component" value="Unassembled WGS sequence"/>
</dbReference>
<sequence>MEEKTDNHIISTTEQLSRQKVPRIDFEILVRFYEICKKKKISEREVSFLMGKVNKYFSEILNPFFKEHIKTEYLDILPAIASTGIRKIIPNDLAPKETIDIHGTHLHQKDEHLELDYYKFTVTYKDRTIRNYRWKIEVKKGGRSKVNHELLEILKILVSRGYFNKPKFALTIYLLIKKNYKSAFTPLELQIALAKLTNKSTNPEFALEEGVDNMRITYKKILTESEKFLEHCQDYRIWISQYAPLDTPSGQFFIWYEDTDENDKLLISFDGKVLLSSSIESLLSLLMNNSGNFKAPFNLEAWLSGIGELPPIEAIIYSSKEIIEGFEADPVQVDTLNNFVNFFNLVGDLGCQDKRFEDLLELREAGELIKVWDYYCNNHLFKAKKRKELSFDKTKFIVDFRELVGRFEVLMLIV</sequence>
<evidence type="ECO:0000313" key="2">
    <source>
        <dbReference type="Proteomes" id="UP000282423"/>
    </source>
</evidence>
<dbReference type="RefSeq" id="WP_121125788.1">
    <property type="nucleotide sequence ID" value="NZ_RBWS01000015.1"/>
</dbReference>